<protein>
    <submittedName>
        <fullName evidence="1">Uncharacterized protein</fullName>
    </submittedName>
</protein>
<sequence>MQCLSVYVDSKLLRRPGRKKLLHSVKNAKRTRSGRKTLPGEESVVRESDRAPRPTFLLGVPFLAGRLTFIARNIIARGPRPSFLPPSRHLPAVLPFPGPTPPGLPELFHLEMDRSGDISASPAL</sequence>
<dbReference type="Proteomes" id="UP000805193">
    <property type="component" value="Unassembled WGS sequence"/>
</dbReference>
<evidence type="ECO:0000313" key="2">
    <source>
        <dbReference type="Proteomes" id="UP000805193"/>
    </source>
</evidence>
<name>A0AC60PSY3_IXOPE</name>
<accession>A0AC60PSY3</accession>
<evidence type="ECO:0000313" key="1">
    <source>
        <dbReference type="EMBL" id="KAG0424105.1"/>
    </source>
</evidence>
<keyword evidence="2" id="KW-1185">Reference proteome</keyword>
<proteinExistence type="predicted"/>
<gene>
    <name evidence="1" type="ORF">HPB47_000137</name>
</gene>
<dbReference type="EMBL" id="JABSTQ010010012">
    <property type="protein sequence ID" value="KAG0424105.1"/>
    <property type="molecule type" value="Genomic_DNA"/>
</dbReference>
<organism evidence="1 2">
    <name type="scientific">Ixodes persulcatus</name>
    <name type="common">Taiga tick</name>
    <dbReference type="NCBI Taxonomy" id="34615"/>
    <lineage>
        <taxon>Eukaryota</taxon>
        <taxon>Metazoa</taxon>
        <taxon>Ecdysozoa</taxon>
        <taxon>Arthropoda</taxon>
        <taxon>Chelicerata</taxon>
        <taxon>Arachnida</taxon>
        <taxon>Acari</taxon>
        <taxon>Parasitiformes</taxon>
        <taxon>Ixodida</taxon>
        <taxon>Ixodoidea</taxon>
        <taxon>Ixodidae</taxon>
        <taxon>Ixodinae</taxon>
        <taxon>Ixodes</taxon>
    </lineage>
</organism>
<reference evidence="1 2" key="1">
    <citation type="journal article" date="2020" name="Cell">
        <title>Large-Scale Comparative Analyses of Tick Genomes Elucidate Their Genetic Diversity and Vector Capacities.</title>
        <authorList>
            <consortium name="Tick Genome and Microbiome Consortium (TIGMIC)"/>
            <person name="Jia N."/>
            <person name="Wang J."/>
            <person name="Shi W."/>
            <person name="Du L."/>
            <person name="Sun Y."/>
            <person name="Zhan W."/>
            <person name="Jiang J.F."/>
            <person name="Wang Q."/>
            <person name="Zhang B."/>
            <person name="Ji P."/>
            <person name="Bell-Sakyi L."/>
            <person name="Cui X.M."/>
            <person name="Yuan T.T."/>
            <person name="Jiang B.G."/>
            <person name="Yang W.F."/>
            <person name="Lam T.T."/>
            <person name="Chang Q.C."/>
            <person name="Ding S.J."/>
            <person name="Wang X.J."/>
            <person name="Zhu J.G."/>
            <person name="Ruan X.D."/>
            <person name="Zhao L."/>
            <person name="Wei J.T."/>
            <person name="Ye R.Z."/>
            <person name="Que T.C."/>
            <person name="Du C.H."/>
            <person name="Zhou Y.H."/>
            <person name="Cheng J.X."/>
            <person name="Dai P.F."/>
            <person name="Guo W.B."/>
            <person name="Han X.H."/>
            <person name="Huang E.J."/>
            <person name="Li L.F."/>
            <person name="Wei W."/>
            <person name="Gao Y.C."/>
            <person name="Liu J.Z."/>
            <person name="Shao H.Z."/>
            <person name="Wang X."/>
            <person name="Wang C.C."/>
            <person name="Yang T.C."/>
            <person name="Huo Q.B."/>
            <person name="Li W."/>
            <person name="Chen H.Y."/>
            <person name="Chen S.E."/>
            <person name="Zhou L.G."/>
            <person name="Ni X.B."/>
            <person name="Tian J.H."/>
            <person name="Sheng Y."/>
            <person name="Liu T."/>
            <person name="Pan Y.S."/>
            <person name="Xia L.Y."/>
            <person name="Li J."/>
            <person name="Zhao F."/>
            <person name="Cao W.C."/>
        </authorList>
    </citation>
    <scope>NUCLEOTIDE SEQUENCE [LARGE SCALE GENOMIC DNA]</scope>
    <source>
        <strain evidence="1">Iper-2018</strain>
    </source>
</reference>
<comment type="caution">
    <text evidence="1">The sequence shown here is derived from an EMBL/GenBank/DDBJ whole genome shotgun (WGS) entry which is preliminary data.</text>
</comment>